<feature type="transmembrane region" description="Helical" evidence="1">
    <location>
        <begin position="62"/>
        <end position="82"/>
    </location>
</feature>
<evidence type="ECO:0000256" key="1">
    <source>
        <dbReference type="SAM" id="Phobius"/>
    </source>
</evidence>
<dbReference type="Proteomes" id="UP001501844">
    <property type="component" value="Unassembled WGS sequence"/>
</dbReference>
<feature type="transmembrane region" description="Helical" evidence="1">
    <location>
        <begin position="380"/>
        <end position="403"/>
    </location>
</feature>
<feature type="transmembrane region" description="Helical" evidence="1">
    <location>
        <begin position="141"/>
        <end position="162"/>
    </location>
</feature>
<keyword evidence="1" id="KW-0472">Membrane</keyword>
<feature type="transmembrane region" description="Helical" evidence="1">
    <location>
        <begin position="103"/>
        <end position="129"/>
    </location>
</feature>
<dbReference type="Pfam" id="PF18940">
    <property type="entry name" value="DUF5687"/>
    <property type="match status" value="1"/>
</dbReference>
<feature type="transmembrane region" description="Helical" evidence="1">
    <location>
        <begin position="281"/>
        <end position="299"/>
    </location>
</feature>
<sequence length="496" mass="56567">MLSLLLSHQWKETTRSSVWQKNLTVNLVLGFFMLLMLLYVVMLGFFLDNILNYMFPGKETLAMVNGGLLYYFLIDLAMRFFLQELPVLGIQPYLHLPVGKSRLVNFVLWKSITSLFNFLPLFLFIPFAVKTLPAVYGMTGTWMWVLGLFLLTLVNNFITLYVKRQLVEKPLVTFGFLLAVIGLALADYLNYISLSDSSRSFFNALGTQPIWVIVPLILLAAVYYLNYSFLISHTYPEEMRVNKASKVGDSSEIGFLQRFGEIGTLIGLELRLIQRHKRPRSVLVMSVFFLAYGFVFYLNKMYTDGFVMMIFPGIFMTGFVMMSYGQFVPGWQSAHFDALLTKRLSPYKFYLAKFWMFVPACVIAYLVTLLYGLLPEAGGKIMLINTACFLYNIGINTFVVLYMSTFNKKRIDLSKSASFNWQGVGASQFILMLPILLGPILIFLPFNLLGQPYWGIATLGILGIMGFIFHKQLIGVVVKRFTAQKYEIAAGFRQTA</sequence>
<dbReference type="InterPro" id="IPR043742">
    <property type="entry name" value="DUF5687"/>
</dbReference>
<feature type="transmembrane region" description="Helical" evidence="1">
    <location>
        <begin position="452"/>
        <end position="470"/>
    </location>
</feature>
<proteinExistence type="predicted"/>
<feature type="transmembrane region" description="Helical" evidence="1">
    <location>
        <begin position="25"/>
        <end position="47"/>
    </location>
</feature>
<reference evidence="3" key="1">
    <citation type="journal article" date="2019" name="Int. J. Syst. Evol. Microbiol.">
        <title>The Global Catalogue of Microorganisms (GCM) 10K type strain sequencing project: providing services to taxonomists for standard genome sequencing and annotation.</title>
        <authorList>
            <consortium name="The Broad Institute Genomics Platform"/>
            <consortium name="The Broad Institute Genome Sequencing Center for Infectious Disease"/>
            <person name="Wu L."/>
            <person name="Ma J."/>
        </authorList>
    </citation>
    <scope>NUCLEOTIDE SEQUENCE [LARGE SCALE GENOMIC DNA]</scope>
    <source>
        <strain evidence="3">JCM 17917</strain>
    </source>
</reference>
<evidence type="ECO:0000313" key="2">
    <source>
        <dbReference type="EMBL" id="GAA4308912.1"/>
    </source>
</evidence>
<dbReference type="EMBL" id="BAABGX010000002">
    <property type="protein sequence ID" value="GAA4308912.1"/>
    <property type="molecule type" value="Genomic_DNA"/>
</dbReference>
<comment type="caution">
    <text evidence="2">The sequence shown here is derived from an EMBL/GenBank/DDBJ whole genome shotgun (WGS) entry which is preliminary data.</text>
</comment>
<dbReference type="RefSeq" id="WP_345166794.1">
    <property type="nucleotide sequence ID" value="NZ_BAABGX010000002.1"/>
</dbReference>
<feature type="transmembrane region" description="Helical" evidence="1">
    <location>
        <begin position="209"/>
        <end position="230"/>
    </location>
</feature>
<keyword evidence="1" id="KW-0812">Transmembrane</keyword>
<protein>
    <submittedName>
        <fullName evidence="2">DUF5687 family protein</fullName>
    </submittedName>
</protein>
<keyword evidence="3" id="KW-1185">Reference proteome</keyword>
<evidence type="ECO:0000313" key="3">
    <source>
        <dbReference type="Proteomes" id="UP001501844"/>
    </source>
</evidence>
<feature type="transmembrane region" description="Helical" evidence="1">
    <location>
        <begin position="171"/>
        <end position="189"/>
    </location>
</feature>
<keyword evidence="1" id="KW-1133">Transmembrane helix</keyword>
<feature type="transmembrane region" description="Helical" evidence="1">
    <location>
        <begin position="305"/>
        <end position="328"/>
    </location>
</feature>
<organism evidence="2 3">
    <name type="scientific">Nibribacter koreensis</name>
    <dbReference type="NCBI Taxonomy" id="1084519"/>
    <lineage>
        <taxon>Bacteria</taxon>
        <taxon>Pseudomonadati</taxon>
        <taxon>Bacteroidota</taxon>
        <taxon>Cytophagia</taxon>
        <taxon>Cytophagales</taxon>
        <taxon>Hymenobacteraceae</taxon>
        <taxon>Nibribacter</taxon>
    </lineage>
</organism>
<gene>
    <name evidence="2" type="ORF">GCM10023183_25820</name>
</gene>
<feature type="transmembrane region" description="Helical" evidence="1">
    <location>
        <begin position="424"/>
        <end position="446"/>
    </location>
</feature>
<name>A0ABP8FQG1_9BACT</name>
<accession>A0ABP8FQG1</accession>
<feature type="transmembrane region" description="Helical" evidence="1">
    <location>
        <begin position="349"/>
        <end position="374"/>
    </location>
</feature>